<proteinExistence type="predicted"/>
<organism evidence="1 2">
    <name type="scientific">Youngiibacter multivorans</name>
    <dbReference type="NCBI Taxonomy" id="937251"/>
    <lineage>
        <taxon>Bacteria</taxon>
        <taxon>Bacillati</taxon>
        <taxon>Bacillota</taxon>
        <taxon>Clostridia</taxon>
        <taxon>Eubacteriales</taxon>
        <taxon>Clostridiaceae</taxon>
        <taxon>Youngiibacter</taxon>
    </lineage>
</organism>
<name>A0ABS4G5I7_9CLOT</name>
<keyword evidence="2" id="KW-1185">Reference proteome</keyword>
<accession>A0ABS4G5I7</accession>
<reference evidence="1 2" key="1">
    <citation type="submission" date="2021-03" db="EMBL/GenBank/DDBJ databases">
        <title>Genomic Encyclopedia of Type Strains, Phase IV (KMG-IV): sequencing the most valuable type-strain genomes for metagenomic binning, comparative biology and taxonomic classification.</title>
        <authorList>
            <person name="Goeker M."/>
        </authorList>
    </citation>
    <scope>NUCLEOTIDE SEQUENCE [LARGE SCALE GENOMIC DNA]</scope>
    <source>
        <strain evidence="1 2">DSM 6139</strain>
    </source>
</reference>
<dbReference type="Proteomes" id="UP001519271">
    <property type="component" value="Unassembled WGS sequence"/>
</dbReference>
<evidence type="ECO:0000313" key="2">
    <source>
        <dbReference type="Proteomes" id="UP001519271"/>
    </source>
</evidence>
<comment type="caution">
    <text evidence="1">The sequence shown here is derived from an EMBL/GenBank/DDBJ whole genome shotgun (WGS) entry which is preliminary data.</text>
</comment>
<sequence length="36" mass="4075">MRYNFLKEMMRMENIIVALVIAALLAASTLARDYAA</sequence>
<dbReference type="EMBL" id="JAGGKC010000020">
    <property type="protein sequence ID" value="MBP1919816.1"/>
    <property type="molecule type" value="Genomic_DNA"/>
</dbReference>
<evidence type="ECO:0000313" key="1">
    <source>
        <dbReference type="EMBL" id="MBP1919816.1"/>
    </source>
</evidence>
<protein>
    <submittedName>
        <fullName evidence="1">Uncharacterized protein</fullName>
    </submittedName>
</protein>
<gene>
    <name evidence="1" type="ORF">J2Z34_002312</name>
</gene>